<evidence type="ECO:0000256" key="1">
    <source>
        <dbReference type="ARBA" id="ARBA00005594"/>
    </source>
</evidence>
<accession>A0A849A4D7</accession>
<evidence type="ECO:0000256" key="5">
    <source>
        <dbReference type="ARBA" id="ARBA00022840"/>
    </source>
</evidence>
<keyword evidence="4 9" id="KW-0547">Nucleotide-binding</keyword>
<keyword evidence="7 9" id="KW-0030">Aminoacyl-tRNA synthetase</keyword>
<sequence>MSPQSRELSGITPSGALTLGNYLGALRRFTEHQDDAFYFVANLHALTTDHHPEQLRRATLSTAALFIAAGLDPERATVFLQSDVPAHVELSYLLESTAHLGELSRMIQFKQKGGRPGTRASLFTYPCLMAADILLYDATDVPVGGDQSQHLELARDLAIRFNTLYGRTFVVPRLAPAAFTTRVRDLADPTTKMSKSAPADAPGVIRMLDDPDTISRKVRRAVTDSDGELRYDPDVKPGIANLAEILAALTAGTPEQVLDSVSGYGALKQLCTDVVIAELEPVRRRHQELFADPAELLGMLAVGAARARTVADAVVTRARAAIGVVSAVGASGVADPPAGYHAVHTVKRLPPS</sequence>
<dbReference type="Gene3D" id="3.40.50.620">
    <property type="entry name" value="HUPs"/>
    <property type="match status" value="1"/>
</dbReference>
<dbReference type="EMBL" id="JABEND010000001">
    <property type="protein sequence ID" value="NNG34193.1"/>
    <property type="molecule type" value="Genomic_DNA"/>
</dbReference>
<evidence type="ECO:0000256" key="6">
    <source>
        <dbReference type="ARBA" id="ARBA00022917"/>
    </source>
</evidence>
<dbReference type="InterPro" id="IPR002305">
    <property type="entry name" value="aa-tRNA-synth_Ic"/>
</dbReference>
<organism evidence="10 11">
    <name type="scientific">Nakamurella aerolata</name>
    <dbReference type="NCBI Taxonomy" id="1656892"/>
    <lineage>
        <taxon>Bacteria</taxon>
        <taxon>Bacillati</taxon>
        <taxon>Actinomycetota</taxon>
        <taxon>Actinomycetes</taxon>
        <taxon>Nakamurellales</taxon>
        <taxon>Nakamurellaceae</taxon>
        <taxon>Nakamurella</taxon>
    </lineage>
</organism>
<evidence type="ECO:0000256" key="8">
    <source>
        <dbReference type="NCBIfam" id="TIGR00233"/>
    </source>
</evidence>
<dbReference type="InterPro" id="IPR014729">
    <property type="entry name" value="Rossmann-like_a/b/a_fold"/>
</dbReference>
<comment type="similarity">
    <text evidence="1 9">Belongs to the class-I aminoacyl-tRNA synthetase family.</text>
</comment>
<name>A0A849A4D7_9ACTN</name>
<dbReference type="GO" id="GO:0005829">
    <property type="term" value="C:cytosol"/>
    <property type="evidence" value="ECO:0007669"/>
    <property type="project" value="TreeGrafter"/>
</dbReference>
<dbReference type="AlphaFoldDB" id="A0A849A4D7"/>
<dbReference type="GO" id="GO:0006436">
    <property type="term" value="P:tryptophanyl-tRNA aminoacylation"/>
    <property type="evidence" value="ECO:0007669"/>
    <property type="project" value="UniProtKB-UniRule"/>
</dbReference>
<dbReference type="InterPro" id="IPR001412">
    <property type="entry name" value="aa-tRNA-synth_I_CS"/>
</dbReference>
<dbReference type="Pfam" id="PF00579">
    <property type="entry name" value="tRNA-synt_1b"/>
    <property type="match status" value="1"/>
</dbReference>
<evidence type="ECO:0000313" key="10">
    <source>
        <dbReference type="EMBL" id="NNG34193.1"/>
    </source>
</evidence>
<dbReference type="GO" id="GO:0005524">
    <property type="term" value="F:ATP binding"/>
    <property type="evidence" value="ECO:0007669"/>
    <property type="project" value="UniProtKB-KW"/>
</dbReference>
<evidence type="ECO:0000256" key="3">
    <source>
        <dbReference type="ARBA" id="ARBA00022598"/>
    </source>
</evidence>
<evidence type="ECO:0000256" key="4">
    <source>
        <dbReference type="ARBA" id="ARBA00022741"/>
    </source>
</evidence>
<protein>
    <recommendedName>
        <fullName evidence="2 8">Tryptophan--tRNA ligase</fullName>
        <ecNumber evidence="2 8">6.1.1.2</ecNumber>
    </recommendedName>
</protein>
<dbReference type="Proteomes" id="UP000562984">
    <property type="component" value="Unassembled WGS sequence"/>
</dbReference>
<reference evidence="10 11" key="1">
    <citation type="submission" date="2020-05" db="EMBL/GenBank/DDBJ databases">
        <title>Nakamurella sp. DB0629 isolated from air conditioner.</title>
        <authorList>
            <person name="Kim D.H."/>
            <person name="Kim D.-U."/>
        </authorList>
    </citation>
    <scope>NUCLEOTIDE SEQUENCE [LARGE SCALE GENOMIC DNA]</scope>
    <source>
        <strain evidence="10 11">DB0629</strain>
    </source>
</reference>
<comment type="caution">
    <text evidence="10">The sequence shown here is derived from an EMBL/GenBank/DDBJ whole genome shotgun (WGS) entry which is preliminary data.</text>
</comment>
<dbReference type="NCBIfam" id="TIGR00233">
    <property type="entry name" value="trpS"/>
    <property type="match status" value="1"/>
</dbReference>
<dbReference type="InterPro" id="IPR002306">
    <property type="entry name" value="Trp-tRNA-ligase"/>
</dbReference>
<dbReference type="GO" id="GO:0004830">
    <property type="term" value="F:tryptophan-tRNA ligase activity"/>
    <property type="evidence" value="ECO:0007669"/>
    <property type="project" value="UniProtKB-UniRule"/>
</dbReference>
<gene>
    <name evidence="10" type="primary">trpS</name>
    <name evidence="10" type="ORF">HKD39_00360</name>
</gene>
<dbReference type="SUPFAM" id="SSF52374">
    <property type="entry name" value="Nucleotidylyl transferase"/>
    <property type="match status" value="1"/>
</dbReference>
<keyword evidence="11" id="KW-1185">Reference proteome</keyword>
<keyword evidence="6 9" id="KW-0648">Protein biosynthesis</keyword>
<dbReference type="PANTHER" id="PTHR43766:SF1">
    <property type="entry name" value="TRYPTOPHAN--TRNA LIGASE, MITOCHONDRIAL"/>
    <property type="match status" value="1"/>
</dbReference>
<dbReference type="Gene3D" id="1.10.240.10">
    <property type="entry name" value="Tyrosyl-Transfer RNA Synthetase"/>
    <property type="match status" value="1"/>
</dbReference>
<evidence type="ECO:0000256" key="7">
    <source>
        <dbReference type="ARBA" id="ARBA00023146"/>
    </source>
</evidence>
<dbReference type="PRINTS" id="PR01039">
    <property type="entry name" value="TRNASYNTHTRP"/>
</dbReference>
<dbReference type="PANTHER" id="PTHR43766">
    <property type="entry name" value="TRYPTOPHAN--TRNA LIGASE, MITOCHONDRIAL"/>
    <property type="match status" value="1"/>
</dbReference>
<evidence type="ECO:0000256" key="9">
    <source>
        <dbReference type="RuleBase" id="RU363036"/>
    </source>
</evidence>
<dbReference type="InterPro" id="IPR050203">
    <property type="entry name" value="Trp-tRNA_synthetase"/>
</dbReference>
<dbReference type="PROSITE" id="PS00178">
    <property type="entry name" value="AA_TRNA_LIGASE_I"/>
    <property type="match status" value="1"/>
</dbReference>
<keyword evidence="3 9" id="KW-0436">Ligase</keyword>
<evidence type="ECO:0000313" key="11">
    <source>
        <dbReference type="Proteomes" id="UP000562984"/>
    </source>
</evidence>
<evidence type="ECO:0000256" key="2">
    <source>
        <dbReference type="ARBA" id="ARBA00013161"/>
    </source>
</evidence>
<dbReference type="CDD" id="cd00806">
    <property type="entry name" value="TrpRS_core"/>
    <property type="match status" value="1"/>
</dbReference>
<dbReference type="EC" id="6.1.1.2" evidence="2 8"/>
<keyword evidence="5 9" id="KW-0067">ATP-binding</keyword>
<proteinExistence type="inferred from homology"/>